<keyword evidence="4" id="KW-1185">Reference proteome</keyword>
<keyword evidence="2" id="KW-0732">Signal</keyword>
<feature type="signal peptide" evidence="2">
    <location>
        <begin position="1"/>
        <end position="21"/>
    </location>
</feature>
<evidence type="ECO:0000256" key="2">
    <source>
        <dbReference type="SAM" id="SignalP"/>
    </source>
</evidence>
<organism evidence="3 4">
    <name type="scientific">Dentiscutata erythropus</name>
    <dbReference type="NCBI Taxonomy" id="1348616"/>
    <lineage>
        <taxon>Eukaryota</taxon>
        <taxon>Fungi</taxon>
        <taxon>Fungi incertae sedis</taxon>
        <taxon>Mucoromycota</taxon>
        <taxon>Glomeromycotina</taxon>
        <taxon>Glomeromycetes</taxon>
        <taxon>Diversisporales</taxon>
        <taxon>Gigasporaceae</taxon>
        <taxon>Dentiscutata</taxon>
    </lineage>
</organism>
<dbReference type="Proteomes" id="UP000789405">
    <property type="component" value="Unassembled WGS sequence"/>
</dbReference>
<proteinExistence type="predicted"/>
<evidence type="ECO:0000256" key="1">
    <source>
        <dbReference type="SAM" id="MobiDB-lite"/>
    </source>
</evidence>
<evidence type="ECO:0000313" key="4">
    <source>
        <dbReference type="Proteomes" id="UP000789405"/>
    </source>
</evidence>
<reference evidence="3" key="1">
    <citation type="submission" date="2021-06" db="EMBL/GenBank/DDBJ databases">
        <authorList>
            <person name="Kallberg Y."/>
            <person name="Tangrot J."/>
            <person name="Rosling A."/>
        </authorList>
    </citation>
    <scope>NUCLEOTIDE SEQUENCE</scope>
    <source>
        <strain evidence="3">MA453B</strain>
    </source>
</reference>
<name>A0A9N9AJG0_9GLOM</name>
<feature type="region of interest" description="Disordered" evidence="1">
    <location>
        <begin position="27"/>
        <end position="46"/>
    </location>
</feature>
<feature type="compositionally biased region" description="Low complexity" evidence="1">
    <location>
        <begin position="30"/>
        <end position="46"/>
    </location>
</feature>
<protein>
    <submittedName>
        <fullName evidence="3">9790_t:CDS:1</fullName>
    </submittedName>
</protein>
<comment type="caution">
    <text evidence="3">The sequence shown here is derived from an EMBL/GenBank/DDBJ whole genome shotgun (WGS) entry which is preliminary data.</text>
</comment>
<dbReference type="EMBL" id="CAJVPY010001643">
    <property type="protein sequence ID" value="CAG8530646.1"/>
    <property type="molecule type" value="Genomic_DNA"/>
</dbReference>
<dbReference type="OrthoDB" id="2362516at2759"/>
<sequence>MKFYLFELLVFIASVFVLVNAIPAPKAPKAPKANQASSSSSSNSTATCFKKQNGLDAEALQNKFTTFTTSTPCNPGDMACINGEFAQCVSQNNWALQQCSGGLTCCVLPLVNKPGTSITCDSKADQAARIQTAKNAC</sequence>
<accession>A0A9N9AJG0</accession>
<dbReference type="AlphaFoldDB" id="A0A9N9AJG0"/>
<evidence type="ECO:0000313" key="3">
    <source>
        <dbReference type="EMBL" id="CAG8530646.1"/>
    </source>
</evidence>
<gene>
    <name evidence="3" type="ORF">DERYTH_LOCUS4326</name>
</gene>
<feature type="chain" id="PRO_5040394876" evidence="2">
    <location>
        <begin position="22"/>
        <end position="137"/>
    </location>
</feature>